<sequence length="126" mass="13712">MAMLYKQLHMEAMTRLSSYSASYGGRDKIVELLLDKGANVNAEGGKYGNALYAASSEGHDKIVELLLDKGANVNAEGGKYGNALYAASSEGHDKIVELLLDKGANVNAYIGWRVIQMRPLASRRYL</sequence>
<dbReference type="PROSITE" id="PS50297">
    <property type="entry name" value="ANK_REP_REGION"/>
    <property type="match status" value="2"/>
</dbReference>
<dbReference type="EMBL" id="KL647967">
    <property type="protein sequence ID" value="KEY72966.1"/>
    <property type="molecule type" value="Genomic_DNA"/>
</dbReference>
<organism evidence="2 3">
    <name type="scientific">Stachybotrys chartarum (strain CBS 109288 / IBT 7711)</name>
    <name type="common">Toxic black mold</name>
    <name type="synonym">Stilbospora chartarum</name>
    <dbReference type="NCBI Taxonomy" id="1280523"/>
    <lineage>
        <taxon>Eukaryota</taxon>
        <taxon>Fungi</taxon>
        <taxon>Dikarya</taxon>
        <taxon>Ascomycota</taxon>
        <taxon>Pezizomycotina</taxon>
        <taxon>Sordariomycetes</taxon>
        <taxon>Hypocreomycetidae</taxon>
        <taxon>Hypocreales</taxon>
        <taxon>Stachybotryaceae</taxon>
        <taxon>Stachybotrys</taxon>
    </lineage>
</organism>
<dbReference type="PROSITE" id="PS50088">
    <property type="entry name" value="ANK_REPEAT"/>
    <property type="match status" value="2"/>
</dbReference>
<keyword evidence="3" id="KW-1185">Reference proteome</keyword>
<reference evidence="2 3" key="1">
    <citation type="journal article" date="2014" name="BMC Genomics">
        <title>Comparative genome sequencing reveals chemotype-specific gene clusters in the toxigenic black mold Stachybotrys.</title>
        <authorList>
            <person name="Semeiks J."/>
            <person name="Borek D."/>
            <person name="Otwinowski Z."/>
            <person name="Grishin N.V."/>
        </authorList>
    </citation>
    <scope>NUCLEOTIDE SEQUENCE [LARGE SCALE GENOMIC DNA]</scope>
    <source>
        <strain evidence="3">CBS 109288 / IBT 7711</strain>
    </source>
</reference>
<name>A0A084B5Y7_STACB</name>
<proteinExistence type="predicted"/>
<protein>
    <submittedName>
        <fullName evidence="2">Uncharacterized protein</fullName>
    </submittedName>
</protein>
<keyword evidence="1" id="KW-0040">ANK repeat</keyword>
<dbReference type="InterPro" id="IPR036770">
    <property type="entry name" value="Ankyrin_rpt-contain_sf"/>
</dbReference>
<dbReference type="Proteomes" id="UP000028045">
    <property type="component" value="Unassembled WGS sequence"/>
</dbReference>
<dbReference type="OrthoDB" id="4772757at2759"/>
<feature type="repeat" description="ANK" evidence="1">
    <location>
        <begin position="79"/>
        <end position="108"/>
    </location>
</feature>
<dbReference type="PANTHER" id="PTHR24157:SF3">
    <property type="entry name" value="ANKYRIN REPEAT, SAM AND BASIC LEUCINE ZIPPER DOMAIN-CONTAINING PROTEIN 1"/>
    <property type="match status" value="1"/>
</dbReference>
<dbReference type="SMART" id="SM00248">
    <property type="entry name" value="ANK"/>
    <property type="match status" value="3"/>
</dbReference>
<dbReference type="SUPFAM" id="SSF48403">
    <property type="entry name" value="Ankyrin repeat"/>
    <property type="match status" value="1"/>
</dbReference>
<dbReference type="Gene3D" id="1.25.40.20">
    <property type="entry name" value="Ankyrin repeat-containing domain"/>
    <property type="match status" value="1"/>
</dbReference>
<dbReference type="PANTHER" id="PTHR24157">
    <property type="entry name" value="ANKYRIN REPEAT, SAM AND BASIC LEUCINE ZIPPER DOMAIN-CONTAINING PROTEIN 1"/>
    <property type="match status" value="1"/>
</dbReference>
<feature type="repeat" description="ANK" evidence="1">
    <location>
        <begin position="46"/>
        <end position="78"/>
    </location>
</feature>
<evidence type="ECO:0000313" key="2">
    <source>
        <dbReference type="EMBL" id="KEY72966.1"/>
    </source>
</evidence>
<dbReference type="HOGENOM" id="CLU_000134_45_2_1"/>
<accession>A0A084B5Y7</accession>
<evidence type="ECO:0000313" key="3">
    <source>
        <dbReference type="Proteomes" id="UP000028045"/>
    </source>
</evidence>
<dbReference type="AlphaFoldDB" id="A0A084B5Y7"/>
<evidence type="ECO:0000256" key="1">
    <source>
        <dbReference type="PROSITE-ProRule" id="PRU00023"/>
    </source>
</evidence>
<gene>
    <name evidence="2" type="ORF">S7711_10190</name>
</gene>
<dbReference type="InterPro" id="IPR002110">
    <property type="entry name" value="Ankyrin_rpt"/>
</dbReference>
<dbReference type="Pfam" id="PF12796">
    <property type="entry name" value="Ank_2"/>
    <property type="match status" value="1"/>
</dbReference>